<name>A0AAD2DYU2_9LAMI</name>
<evidence type="ECO:0000256" key="1">
    <source>
        <dbReference type="SAM" id="MobiDB-lite"/>
    </source>
</evidence>
<feature type="compositionally biased region" description="Basic and acidic residues" evidence="1">
    <location>
        <begin position="37"/>
        <end position="49"/>
    </location>
</feature>
<reference evidence="2" key="1">
    <citation type="submission" date="2023-05" db="EMBL/GenBank/DDBJ databases">
        <authorList>
            <person name="Huff M."/>
        </authorList>
    </citation>
    <scope>NUCLEOTIDE SEQUENCE</scope>
</reference>
<evidence type="ECO:0000313" key="2">
    <source>
        <dbReference type="EMBL" id="CAI9769828.1"/>
    </source>
</evidence>
<dbReference type="AlphaFoldDB" id="A0AAD2DYU2"/>
<feature type="region of interest" description="Disordered" evidence="1">
    <location>
        <begin position="35"/>
        <end position="153"/>
    </location>
</feature>
<sequence length="153" mass="17358">MRRGEADRAQRRSTSIALCIGGKVYRRDSKTSLFGEVTREKKSPVRRSEPSPIRARFRPVTQRNSPSVPGRRESRDGGESSRWRSMSPMTRTYTGLDKIGLTQNQLVRRTGKSPGQVGSVLSERTRRMDESSTLPIFLPRPDFQSSLQTKPIH</sequence>
<feature type="compositionally biased region" description="Polar residues" evidence="1">
    <location>
        <begin position="143"/>
        <end position="153"/>
    </location>
</feature>
<keyword evidence="3" id="KW-1185">Reference proteome</keyword>
<protein>
    <submittedName>
        <fullName evidence="2">Uncharacterized protein</fullName>
    </submittedName>
</protein>
<dbReference type="Proteomes" id="UP000834106">
    <property type="component" value="Chromosome 10"/>
</dbReference>
<gene>
    <name evidence="2" type="ORF">FPE_LOCUS16462</name>
</gene>
<dbReference type="EMBL" id="OU503045">
    <property type="protein sequence ID" value="CAI9769828.1"/>
    <property type="molecule type" value="Genomic_DNA"/>
</dbReference>
<evidence type="ECO:0000313" key="3">
    <source>
        <dbReference type="Proteomes" id="UP000834106"/>
    </source>
</evidence>
<feature type="compositionally biased region" description="Basic and acidic residues" evidence="1">
    <location>
        <begin position="70"/>
        <end position="82"/>
    </location>
</feature>
<accession>A0AAD2DYU2</accession>
<organism evidence="2 3">
    <name type="scientific">Fraxinus pennsylvanica</name>
    <dbReference type="NCBI Taxonomy" id="56036"/>
    <lineage>
        <taxon>Eukaryota</taxon>
        <taxon>Viridiplantae</taxon>
        <taxon>Streptophyta</taxon>
        <taxon>Embryophyta</taxon>
        <taxon>Tracheophyta</taxon>
        <taxon>Spermatophyta</taxon>
        <taxon>Magnoliopsida</taxon>
        <taxon>eudicotyledons</taxon>
        <taxon>Gunneridae</taxon>
        <taxon>Pentapetalae</taxon>
        <taxon>asterids</taxon>
        <taxon>lamiids</taxon>
        <taxon>Lamiales</taxon>
        <taxon>Oleaceae</taxon>
        <taxon>Oleeae</taxon>
        <taxon>Fraxinus</taxon>
    </lineage>
</organism>
<proteinExistence type="predicted"/>